<feature type="domain" description="3-hydroxyacyl-CoA dehydrogenase C-terminal" evidence="15">
    <location>
        <begin position="497"/>
        <end position="590"/>
    </location>
</feature>
<dbReference type="InterPro" id="IPR006180">
    <property type="entry name" value="3-OHacyl-CoA_DH_CS"/>
</dbReference>
<dbReference type="Pfam" id="PF02737">
    <property type="entry name" value="3HCDH_N"/>
    <property type="match status" value="1"/>
</dbReference>
<evidence type="ECO:0000256" key="12">
    <source>
        <dbReference type="ARBA" id="ARBA00023268"/>
    </source>
</evidence>
<dbReference type="InterPro" id="IPR050136">
    <property type="entry name" value="FA_oxidation_alpha_subunit"/>
</dbReference>
<keyword evidence="12 14" id="KW-0511">Multifunctional enzyme</keyword>
<feature type="site" description="Important for catalytic activity" evidence="14">
    <location>
        <position position="123"/>
    </location>
</feature>
<dbReference type="Gene3D" id="3.40.50.720">
    <property type="entry name" value="NAD(P)-binding Rossmann-like Domain"/>
    <property type="match status" value="1"/>
</dbReference>
<dbReference type="PANTHER" id="PTHR43612:SF3">
    <property type="entry name" value="TRIFUNCTIONAL ENZYME SUBUNIT ALPHA, MITOCHONDRIAL"/>
    <property type="match status" value="1"/>
</dbReference>
<dbReference type="KEGG" id="ebi:EbC_31380"/>
<evidence type="ECO:0000256" key="1">
    <source>
        <dbReference type="ARBA" id="ARBA00005005"/>
    </source>
</evidence>
<dbReference type="GO" id="GO:0008692">
    <property type="term" value="F:3-hydroxybutyryl-CoA epimerase activity"/>
    <property type="evidence" value="ECO:0007669"/>
    <property type="project" value="UniProtKB-UniRule"/>
</dbReference>
<keyword evidence="5 14" id="KW-0276">Fatty acid metabolism</keyword>
<evidence type="ECO:0000256" key="14">
    <source>
        <dbReference type="HAMAP-Rule" id="MF_01617"/>
    </source>
</evidence>
<name>D8MV12_ERWBE</name>
<dbReference type="NCBIfam" id="NF008363">
    <property type="entry name" value="PRK11154.1"/>
    <property type="match status" value="1"/>
</dbReference>
<keyword evidence="10 14" id="KW-0413">Isomerase</keyword>
<evidence type="ECO:0000256" key="10">
    <source>
        <dbReference type="ARBA" id="ARBA00023235"/>
    </source>
</evidence>
<feature type="region of interest" description="3-hydroxyacyl-CoA dehydrogenase" evidence="14">
    <location>
        <begin position="311"/>
        <end position="724"/>
    </location>
</feature>
<dbReference type="GO" id="GO:0070403">
    <property type="term" value="F:NAD+ binding"/>
    <property type="evidence" value="ECO:0007669"/>
    <property type="project" value="InterPro"/>
</dbReference>
<dbReference type="GO" id="GO:0018812">
    <property type="term" value="F:3-hydroxyacyl-CoA dehydratase activity"/>
    <property type="evidence" value="ECO:0007669"/>
    <property type="project" value="RHEA"/>
</dbReference>
<keyword evidence="7 14" id="KW-0560">Oxidoreductase</keyword>
<dbReference type="EC" id="4.2.1.17" evidence="14"/>
<dbReference type="InterPro" id="IPR036291">
    <property type="entry name" value="NAD(P)-bd_dom_sf"/>
</dbReference>
<comment type="function">
    <text evidence="14">Catalyzes the formation of a hydroxyacyl-CoA by addition of water on enoyl-CoA. Also exhibits 3-hydroxyacyl-CoA epimerase and 3-hydroxyacyl-CoA dehydrogenase activities.</text>
</comment>
<comment type="catalytic activity">
    <reaction evidence="13 14">
        <text>a (3S)-3-hydroxyacyl-CoA + NAD(+) = a 3-oxoacyl-CoA + NADH + H(+)</text>
        <dbReference type="Rhea" id="RHEA:22432"/>
        <dbReference type="ChEBI" id="CHEBI:15378"/>
        <dbReference type="ChEBI" id="CHEBI:57318"/>
        <dbReference type="ChEBI" id="CHEBI:57540"/>
        <dbReference type="ChEBI" id="CHEBI:57945"/>
        <dbReference type="ChEBI" id="CHEBI:90726"/>
        <dbReference type="EC" id="1.1.1.35"/>
    </reaction>
</comment>
<feature type="domain" description="3-hydroxyacyl-CoA dehydrogenase C-terminal" evidence="15">
    <location>
        <begin position="622"/>
        <end position="713"/>
    </location>
</feature>
<accession>D8MV12</accession>
<dbReference type="InterPro" id="IPR006108">
    <property type="entry name" value="3HC_DH_C"/>
</dbReference>
<comment type="catalytic activity">
    <reaction evidence="14">
        <text>a 4-saturated-(3S)-3-hydroxyacyl-CoA = a (3E)-enoyl-CoA + H2O</text>
        <dbReference type="Rhea" id="RHEA:20724"/>
        <dbReference type="ChEBI" id="CHEBI:15377"/>
        <dbReference type="ChEBI" id="CHEBI:58521"/>
        <dbReference type="ChEBI" id="CHEBI:137480"/>
        <dbReference type="EC" id="4.2.1.17"/>
    </reaction>
</comment>
<dbReference type="FunFam" id="3.90.226.10:FF:000011">
    <property type="entry name" value="Fatty acid oxidation complex subunit alpha"/>
    <property type="match status" value="1"/>
</dbReference>
<dbReference type="InterPro" id="IPR006176">
    <property type="entry name" value="3-OHacyl-CoA_DH_NAD-bd"/>
</dbReference>
<dbReference type="EMBL" id="FP236843">
    <property type="protein sequence ID" value="CAX60669.1"/>
    <property type="molecule type" value="Genomic_DNA"/>
</dbReference>
<dbReference type="SUPFAM" id="SSF48179">
    <property type="entry name" value="6-phosphogluconate dehydrogenase C-terminal domain-like"/>
    <property type="match status" value="2"/>
</dbReference>
<keyword evidence="4 14" id="KW-0963">Cytoplasm</keyword>
<dbReference type="EC" id="5.1.2.3" evidence="14"/>
<dbReference type="eggNOG" id="COG1250">
    <property type="taxonomic scope" value="Bacteria"/>
</dbReference>
<dbReference type="GO" id="GO:0006635">
    <property type="term" value="P:fatty acid beta-oxidation"/>
    <property type="evidence" value="ECO:0007669"/>
    <property type="project" value="UniProtKB-UniRule"/>
</dbReference>
<keyword evidence="8 14" id="KW-0520">NAD</keyword>
<keyword evidence="6 14" id="KW-0442">Lipid degradation</keyword>
<dbReference type="Gene3D" id="3.90.226.10">
    <property type="entry name" value="2-enoyl-CoA Hydratase, Chain A, domain 1"/>
    <property type="match status" value="1"/>
</dbReference>
<keyword evidence="11 14" id="KW-0456">Lyase</keyword>
<organism evidence="18">
    <name type="scientific">Erwinia billingiae (strain Eb661)</name>
    <dbReference type="NCBI Taxonomy" id="634500"/>
    <lineage>
        <taxon>Bacteria</taxon>
        <taxon>Pseudomonadati</taxon>
        <taxon>Pseudomonadota</taxon>
        <taxon>Gammaproteobacteria</taxon>
        <taxon>Enterobacterales</taxon>
        <taxon>Erwiniaceae</taxon>
        <taxon>Erwinia</taxon>
    </lineage>
</organism>
<evidence type="ECO:0000256" key="11">
    <source>
        <dbReference type="ARBA" id="ARBA00023239"/>
    </source>
</evidence>
<dbReference type="Pfam" id="PF00725">
    <property type="entry name" value="3HCDH"/>
    <property type="match status" value="2"/>
</dbReference>
<evidence type="ECO:0000259" key="16">
    <source>
        <dbReference type="Pfam" id="PF02737"/>
    </source>
</evidence>
<comment type="subcellular location">
    <subcellularLocation>
        <location evidence="14">Cytoplasm</location>
    </subcellularLocation>
</comment>
<comment type="similarity">
    <text evidence="3 14">In the N-terminal section; belongs to the enoyl-CoA hydratase/isomerase family.</text>
</comment>
<dbReference type="HAMAP" id="MF_01617">
    <property type="entry name" value="FadJ"/>
    <property type="match status" value="1"/>
</dbReference>
<keyword evidence="18" id="KW-1185">Reference proteome</keyword>
<dbReference type="InterPro" id="IPR012802">
    <property type="entry name" value="FadJ"/>
</dbReference>
<comment type="pathway">
    <text evidence="1 14">Lipid metabolism; fatty acid beta-oxidation.</text>
</comment>
<evidence type="ECO:0000313" key="18">
    <source>
        <dbReference type="Proteomes" id="UP000008793"/>
    </source>
</evidence>
<dbReference type="RefSeq" id="WP_013203154.1">
    <property type="nucleotide sequence ID" value="NC_014306.1"/>
</dbReference>
<dbReference type="InterPro" id="IPR029045">
    <property type="entry name" value="ClpP/crotonase-like_dom_sf"/>
</dbReference>
<dbReference type="STRING" id="634500.EbC_31380"/>
<dbReference type="GeneID" id="90513107"/>
<dbReference type="FunFam" id="3.40.50.720:FF:000009">
    <property type="entry name" value="Fatty oxidation complex, alpha subunit"/>
    <property type="match status" value="1"/>
</dbReference>
<dbReference type="GO" id="GO:0005737">
    <property type="term" value="C:cytoplasm"/>
    <property type="evidence" value="ECO:0007669"/>
    <property type="project" value="UniProtKB-SubCell"/>
</dbReference>
<comment type="similarity">
    <text evidence="2 14">In the central section; belongs to the 3-hydroxyacyl-CoA dehydrogenase family.</text>
</comment>
<dbReference type="UniPathway" id="UPA00659"/>
<feature type="domain" description="3-hydroxyacyl-CoA dehydrogenase NAD binding" evidence="16">
    <location>
        <begin position="316"/>
        <end position="494"/>
    </location>
</feature>
<evidence type="ECO:0000256" key="8">
    <source>
        <dbReference type="ARBA" id="ARBA00023027"/>
    </source>
</evidence>
<dbReference type="Pfam" id="PF00378">
    <property type="entry name" value="ECH_1"/>
    <property type="match status" value="1"/>
</dbReference>
<protein>
    <recommendedName>
        <fullName evidence="14">Fatty acid oxidation complex subunit alpha</fullName>
    </recommendedName>
    <domain>
        <recommendedName>
            <fullName evidence="14">Enoyl-CoA hydratase/3-hydroxybutyryl-CoA epimerase</fullName>
            <ecNumber evidence="14">4.2.1.17</ecNumber>
            <ecNumber evidence="14">5.1.2.3</ecNumber>
        </recommendedName>
    </domain>
    <domain>
        <recommendedName>
            <fullName evidence="14">3-hydroxyacyl-CoA dehydrogenase</fullName>
            <ecNumber evidence="14">1.1.1.35</ecNumber>
        </recommendedName>
    </domain>
</protein>
<feature type="site" description="Important for catalytic activity" evidence="14">
    <location>
        <position position="145"/>
    </location>
</feature>
<dbReference type="Gene3D" id="1.10.1040.50">
    <property type="match status" value="1"/>
</dbReference>
<gene>
    <name evidence="14 17" type="primary">fadJ</name>
    <name evidence="17" type="ordered locus">EbC_31380</name>
</gene>
<comment type="catalytic activity">
    <reaction evidence="14">
        <text>a (3S)-3-hydroxyacyl-CoA = a (2E)-enoyl-CoA + H2O</text>
        <dbReference type="Rhea" id="RHEA:16105"/>
        <dbReference type="ChEBI" id="CHEBI:15377"/>
        <dbReference type="ChEBI" id="CHEBI:57318"/>
        <dbReference type="ChEBI" id="CHEBI:58856"/>
        <dbReference type="EC" id="4.2.1.17"/>
    </reaction>
</comment>
<reference evidence="17 18" key="1">
    <citation type="journal article" date="2010" name="BMC Genomics">
        <title>Genome comparison of the epiphytic bacteria Erwinia billingiae and E. tasmaniensis with the pear pathogen E. pyrifoliae.</title>
        <authorList>
            <person name="Kube M."/>
            <person name="Migdoll A.M."/>
            <person name="Gehring I."/>
            <person name="Heitmann K."/>
            <person name="Mayer Y."/>
            <person name="Kuhl H."/>
            <person name="Knaust F."/>
            <person name="Geider K."/>
            <person name="Reinhardt R."/>
        </authorList>
    </citation>
    <scope>NUCLEOTIDE SEQUENCE [LARGE SCALE GENOMIC DNA]</scope>
    <source>
        <strain evidence="17 18">Eb661</strain>
    </source>
</reference>
<dbReference type="InterPro" id="IPR008927">
    <property type="entry name" value="6-PGluconate_DH-like_C_sf"/>
</dbReference>
<dbReference type="PROSITE" id="PS00067">
    <property type="entry name" value="3HCDH"/>
    <property type="match status" value="1"/>
</dbReference>
<evidence type="ECO:0000256" key="9">
    <source>
        <dbReference type="ARBA" id="ARBA00023098"/>
    </source>
</evidence>
<feature type="region of interest" description="Enoyl-CoA hydratase" evidence="14">
    <location>
        <begin position="1"/>
        <end position="195"/>
    </location>
</feature>
<comment type="catalytic activity">
    <reaction evidence="14">
        <text>(3S)-3-hydroxybutanoyl-CoA = (3R)-3-hydroxybutanoyl-CoA</text>
        <dbReference type="Rhea" id="RHEA:21760"/>
        <dbReference type="ChEBI" id="CHEBI:57315"/>
        <dbReference type="ChEBI" id="CHEBI:57316"/>
        <dbReference type="EC" id="5.1.2.3"/>
    </reaction>
</comment>
<keyword evidence="9 14" id="KW-0443">Lipid metabolism</keyword>
<evidence type="ECO:0000256" key="13">
    <source>
        <dbReference type="ARBA" id="ARBA00049556"/>
    </source>
</evidence>
<dbReference type="GO" id="GO:0016509">
    <property type="term" value="F:long-chain (3S)-3-hydroxyacyl-CoA dehydrogenase (NAD+) activity"/>
    <property type="evidence" value="ECO:0007669"/>
    <property type="project" value="TreeGrafter"/>
</dbReference>
<dbReference type="NCBIfam" id="TIGR02440">
    <property type="entry name" value="FadJ"/>
    <property type="match status" value="1"/>
</dbReference>
<proteinExistence type="inferred from homology"/>
<dbReference type="AlphaFoldDB" id="D8MV12"/>
<evidence type="ECO:0000256" key="7">
    <source>
        <dbReference type="ARBA" id="ARBA00023002"/>
    </source>
</evidence>
<dbReference type="Proteomes" id="UP000008793">
    <property type="component" value="Chromosome"/>
</dbReference>
<dbReference type="CDD" id="cd06558">
    <property type="entry name" value="crotonase-like"/>
    <property type="match status" value="1"/>
</dbReference>
<comment type="subunit">
    <text evidence="14">Heterotetramer of two alpha chains (FadJ) and two beta chains (FadI).</text>
</comment>
<dbReference type="PANTHER" id="PTHR43612">
    <property type="entry name" value="TRIFUNCTIONAL ENZYME SUBUNIT ALPHA"/>
    <property type="match status" value="1"/>
</dbReference>
<dbReference type="HOGENOM" id="CLU_009834_16_2_6"/>
<evidence type="ECO:0000259" key="15">
    <source>
        <dbReference type="Pfam" id="PF00725"/>
    </source>
</evidence>
<dbReference type="eggNOG" id="COG1024">
    <property type="taxonomic scope" value="Bacteria"/>
</dbReference>
<evidence type="ECO:0000256" key="2">
    <source>
        <dbReference type="ARBA" id="ARBA00007005"/>
    </source>
</evidence>
<dbReference type="InterPro" id="IPR001753">
    <property type="entry name" value="Enoyl-CoA_hydra/iso"/>
</dbReference>
<evidence type="ECO:0000256" key="4">
    <source>
        <dbReference type="ARBA" id="ARBA00022490"/>
    </source>
</evidence>
<sequence length="724" mass="78202">MMTHNPEKASAFSLVMRLDNVGVITIDVPGEKMNTLKAEFAVQIREVIAQARANSHLAGLVLISGKPDSFIAGADISMIDRCKTAQEAEALAHEGQKVMAEIASLSVPVVAAIHGACLGGGLELALACNQRVCSLDDKTRLGLPEVQLGLLPGSGGTQRLPRLIGASRALDLILTGKTLRAKQAVKMGLVEDAVPQAILLETAVKMALNGRKPRKTLPLRERLLNAPAGRALLFAMATRQTEAKTKGNYPATRKILSVVKTGLLKGSIIGYAAEAKAFGELAMTPESQALRSIFFATTEMKKDRGADASPRELKAIGVLGGGLMGGGIAYVTATRGKLPVRIKDIKPEGINHAMKYSWDLLSKSVQRRHLRPAERQQQMALIGGGTDYQGFHHRDVIIEAVFEDLTLKQIMVAEVEANTSGQTIFASNTSSLPIADIAANASRPENVIGLHYFSPVDKMPLVEVIPHTTTSAETIATVVSLAKKQGKTPIVVADRAGFYVNRILAPYIIEAMRCLLEGEPIDSIDRALVKFGFPVGPIQLLDEVGIDVGTHIMPVLEQAWGERFNTPDAFAAVLNDDRKGRKNGRGFYLYNRKTFSRKKSVDESIYKLLKLDPKSHLSADSVAERCVMMMLNEAARTLDEGVIHSARDGDIGAVFGIGFPPFLGGPFRYMDRLGAADVVNTLERLMQSHGERFAPCEALKRRAASGERFYKTAEKSNSHADSGG</sequence>
<evidence type="ECO:0000256" key="3">
    <source>
        <dbReference type="ARBA" id="ARBA00008750"/>
    </source>
</evidence>
<dbReference type="SUPFAM" id="SSF51735">
    <property type="entry name" value="NAD(P)-binding Rossmann-fold domains"/>
    <property type="match status" value="1"/>
</dbReference>
<evidence type="ECO:0000256" key="6">
    <source>
        <dbReference type="ARBA" id="ARBA00022963"/>
    </source>
</evidence>
<dbReference type="SUPFAM" id="SSF52096">
    <property type="entry name" value="ClpP/crotonase"/>
    <property type="match status" value="1"/>
</dbReference>
<evidence type="ECO:0000256" key="5">
    <source>
        <dbReference type="ARBA" id="ARBA00022832"/>
    </source>
</evidence>
<evidence type="ECO:0000313" key="17">
    <source>
        <dbReference type="EMBL" id="CAX60669.1"/>
    </source>
</evidence>
<dbReference type="EC" id="1.1.1.35" evidence="14"/>